<evidence type="ECO:0000256" key="1">
    <source>
        <dbReference type="SAM" id="MobiDB-lite"/>
    </source>
</evidence>
<feature type="region of interest" description="Disordered" evidence="1">
    <location>
        <begin position="372"/>
        <end position="438"/>
    </location>
</feature>
<evidence type="ECO:0000313" key="3">
    <source>
        <dbReference type="Proteomes" id="UP001642484"/>
    </source>
</evidence>
<keyword evidence="3" id="KW-1185">Reference proteome</keyword>
<feature type="region of interest" description="Disordered" evidence="1">
    <location>
        <begin position="253"/>
        <end position="327"/>
    </location>
</feature>
<evidence type="ECO:0008006" key="4">
    <source>
        <dbReference type="Google" id="ProtNLM"/>
    </source>
</evidence>
<dbReference type="Proteomes" id="UP001642484">
    <property type="component" value="Unassembled WGS sequence"/>
</dbReference>
<sequence>EKRGESMEVETAEWALIFQRMVDGKQESKPKVLLPDFVRALALARPVENLYMLRLRCQKLFGSVSKAWSSLWASSEEVSLNKWQISMLKMSIAHFDAVRLFRLILTSPFHHALPPSTKSSHLQSSDELYISKSAFLAAMKGPNIDASNTILELLQQSQSQFPVSAAFEGHCFPRHPLGEAEFAEAVVPILQRCRAPSKIYPSAQTLLEEGQLLFNYLDVSAEGVVLMESLLEVMTAVQASYLFTEDVPRSNAGPSPFRPFSSVDRWKRGRGRRPGEDDPMRETVSTMIDSEDSATESMDNSRPTTMGSRGTRRAPQRPSTSGASAAIRPMTAAPFEVAALTPLQEAESSFTSIPSVSTRSTLAAVHFTKKLQSKAKARQTGRRSTTAPSAPGSSSDAPLFEGLPAANPPGQGSRTPKLPKLPALQEKQEGFEASTASAAFGTEPLVLGLKGRGSAPSARSAGGHGT</sequence>
<proteinExistence type="predicted"/>
<evidence type="ECO:0000313" key="2">
    <source>
        <dbReference type="EMBL" id="CAK9040121.1"/>
    </source>
</evidence>
<name>A0ABP0LLQ7_9DINO</name>
<feature type="compositionally biased region" description="Polar residues" evidence="1">
    <location>
        <begin position="295"/>
        <end position="308"/>
    </location>
</feature>
<feature type="compositionally biased region" description="Basic residues" evidence="1">
    <location>
        <begin position="372"/>
        <end position="381"/>
    </location>
</feature>
<feature type="region of interest" description="Disordered" evidence="1">
    <location>
        <begin position="447"/>
        <end position="466"/>
    </location>
</feature>
<dbReference type="EMBL" id="CAXAMN010013224">
    <property type="protein sequence ID" value="CAK9040121.1"/>
    <property type="molecule type" value="Genomic_DNA"/>
</dbReference>
<feature type="compositionally biased region" description="Low complexity" evidence="1">
    <location>
        <begin position="384"/>
        <end position="398"/>
    </location>
</feature>
<organism evidence="2 3">
    <name type="scientific">Durusdinium trenchii</name>
    <dbReference type="NCBI Taxonomy" id="1381693"/>
    <lineage>
        <taxon>Eukaryota</taxon>
        <taxon>Sar</taxon>
        <taxon>Alveolata</taxon>
        <taxon>Dinophyceae</taxon>
        <taxon>Suessiales</taxon>
        <taxon>Symbiodiniaceae</taxon>
        <taxon>Durusdinium</taxon>
    </lineage>
</organism>
<feature type="non-terminal residue" evidence="2">
    <location>
        <position position="1"/>
    </location>
</feature>
<gene>
    <name evidence="2" type="ORF">CCMP2556_LOCUS21647</name>
</gene>
<comment type="caution">
    <text evidence="2">The sequence shown here is derived from an EMBL/GenBank/DDBJ whole genome shotgun (WGS) entry which is preliminary data.</text>
</comment>
<protein>
    <recommendedName>
        <fullName evidence="4">Calmodulin</fullName>
    </recommendedName>
</protein>
<accession>A0ABP0LLQ7</accession>
<reference evidence="2 3" key="1">
    <citation type="submission" date="2024-02" db="EMBL/GenBank/DDBJ databases">
        <authorList>
            <person name="Chen Y."/>
            <person name="Shah S."/>
            <person name="Dougan E. K."/>
            <person name="Thang M."/>
            <person name="Chan C."/>
        </authorList>
    </citation>
    <scope>NUCLEOTIDE SEQUENCE [LARGE SCALE GENOMIC DNA]</scope>
</reference>